<evidence type="ECO:0000256" key="6">
    <source>
        <dbReference type="ARBA" id="ARBA00023012"/>
    </source>
</evidence>
<accession>A0A931NHZ6</accession>
<evidence type="ECO:0000256" key="7">
    <source>
        <dbReference type="SAM" id="Phobius"/>
    </source>
</evidence>
<dbReference type="SMART" id="SM00387">
    <property type="entry name" value="HATPase_c"/>
    <property type="match status" value="1"/>
</dbReference>
<evidence type="ECO:0000256" key="5">
    <source>
        <dbReference type="ARBA" id="ARBA00022777"/>
    </source>
</evidence>
<evidence type="ECO:0000256" key="4">
    <source>
        <dbReference type="ARBA" id="ARBA00022679"/>
    </source>
</evidence>
<keyword evidence="7" id="KW-1133">Transmembrane helix</keyword>
<keyword evidence="7" id="KW-0812">Transmembrane</keyword>
<evidence type="ECO:0000256" key="3">
    <source>
        <dbReference type="ARBA" id="ARBA00022553"/>
    </source>
</evidence>
<proteinExistence type="predicted"/>
<dbReference type="AlphaFoldDB" id="A0A931NHZ6"/>
<comment type="caution">
    <text evidence="9">The sequence shown here is derived from an EMBL/GenBank/DDBJ whole genome shotgun (WGS) entry which is preliminary data.</text>
</comment>
<dbReference type="EMBL" id="JAEDAK010000011">
    <property type="protein sequence ID" value="MBH9578313.1"/>
    <property type="molecule type" value="Genomic_DNA"/>
</dbReference>
<dbReference type="RefSeq" id="WP_198112083.1">
    <property type="nucleotide sequence ID" value="NZ_JAEDAK010000011.1"/>
</dbReference>
<name>A0A931NHZ6_9BURK</name>
<protein>
    <recommendedName>
        <fullName evidence="2">histidine kinase</fullName>
        <ecNumber evidence="2">2.7.13.3</ecNumber>
    </recommendedName>
</protein>
<dbReference type="InterPro" id="IPR036890">
    <property type="entry name" value="HATPase_C_sf"/>
</dbReference>
<evidence type="ECO:0000256" key="1">
    <source>
        <dbReference type="ARBA" id="ARBA00000085"/>
    </source>
</evidence>
<dbReference type="Gene3D" id="3.30.565.10">
    <property type="entry name" value="Histidine kinase-like ATPase, C-terminal domain"/>
    <property type="match status" value="1"/>
</dbReference>
<evidence type="ECO:0000256" key="2">
    <source>
        <dbReference type="ARBA" id="ARBA00012438"/>
    </source>
</evidence>
<keyword evidence="3" id="KW-0597">Phosphoprotein</keyword>
<dbReference type="GO" id="GO:0000160">
    <property type="term" value="P:phosphorelay signal transduction system"/>
    <property type="evidence" value="ECO:0007669"/>
    <property type="project" value="UniProtKB-KW"/>
</dbReference>
<keyword evidence="7" id="KW-0472">Membrane</keyword>
<keyword evidence="10" id="KW-1185">Reference proteome</keyword>
<feature type="domain" description="Histidine kinase" evidence="8">
    <location>
        <begin position="483"/>
        <end position="681"/>
    </location>
</feature>
<dbReference type="InterPro" id="IPR005467">
    <property type="entry name" value="His_kinase_dom"/>
</dbReference>
<feature type="transmembrane region" description="Helical" evidence="7">
    <location>
        <begin position="388"/>
        <end position="411"/>
    </location>
</feature>
<evidence type="ECO:0000313" key="9">
    <source>
        <dbReference type="EMBL" id="MBH9578313.1"/>
    </source>
</evidence>
<sequence length="681" mass="74281">MIRHFDKLPRLPLAAFRRRVLLRLVFLALLVGSAALALQLLTDEKQRQRDAFEAGFRGQLEVLAERLRHPSGQLALLNAERPAPDAEGGVPLRLPVGAIDFDDPTKAERVMELSGCAARWADGRELCMGLGQRASAGAVVYAVARLPLEGALQGRERGALQLAGLHRVQVRVQHPQGRQLWSAPLELLRERRGQLPGFALPLAADPDQLPPKARPDRDFRAWLWQDEACADAPGCSRRALLSLRIPLPLEAWREAARAGAAWPPPDWTLLRLQLRLLGPDGSVLLDSAAPGAQAPLSLAALRTQLRAGERLRVFGAGTQPLATLQAEGGDEPAYPWLTRLIRRLPAARLEGPLFMQTELQHEGRSYRLALEGDPRALDRKLAATATRYTLYFALLAGAIALAWLIVEIGLLRRMAQLTRRANALTQALQAKPDELPALDVADLKGRDELGILAGSLAELLARSREHLRHEQIRAVQEREQWHAVGHEIMSPLQSLLALHAQDEDPSRRYLQRMQAALQLLYGQASVGEALAHASAQRERLDLAAFLREVAANAPFAGIEQVVATGCESPCWVFADPLKLEDALTHLLNNAARYRPPGTPITLALSQAGEQAVVAVHNQGPQIAPERLPSLFELGASDAEGGPHRGQGLAVARAYLAKMGGAIAVRNVADGVCFELRLQRAA</sequence>
<keyword evidence="6" id="KW-0902">Two-component regulatory system</keyword>
<evidence type="ECO:0000259" key="8">
    <source>
        <dbReference type="PROSITE" id="PS50109"/>
    </source>
</evidence>
<gene>
    <name evidence="9" type="ORF">I7X39_15590</name>
</gene>
<dbReference type="Proteomes" id="UP000613266">
    <property type="component" value="Unassembled WGS sequence"/>
</dbReference>
<dbReference type="EC" id="2.7.13.3" evidence="2"/>
<keyword evidence="5 9" id="KW-0418">Kinase</keyword>
<evidence type="ECO:0000313" key="10">
    <source>
        <dbReference type="Proteomes" id="UP000613266"/>
    </source>
</evidence>
<comment type="catalytic activity">
    <reaction evidence="1">
        <text>ATP + protein L-histidine = ADP + protein N-phospho-L-histidine.</text>
        <dbReference type="EC" id="2.7.13.3"/>
    </reaction>
</comment>
<dbReference type="PANTHER" id="PTHR44936:SF9">
    <property type="entry name" value="SENSOR PROTEIN CREC"/>
    <property type="match status" value="1"/>
</dbReference>
<dbReference type="InterPro" id="IPR003594">
    <property type="entry name" value="HATPase_dom"/>
</dbReference>
<organism evidence="9 10">
    <name type="scientific">Inhella proteolytica</name>
    <dbReference type="NCBI Taxonomy" id="2795029"/>
    <lineage>
        <taxon>Bacteria</taxon>
        <taxon>Pseudomonadati</taxon>
        <taxon>Pseudomonadota</taxon>
        <taxon>Betaproteobacteria</taxon>
        <taxon>Burkholderiales</taxon>
        <taxon>Sphaerotilaceae</taxon>
        <taxon>Inhella</taxon>
    </lineage>
</organism>
<dbReference type="SUPFAM" id="SSF55874">
    <property type="entry name" value="ATPase domain of HSP90 chaperone/DNA topoisomerase II/histidine kinase"/>
    <property type="match status" value="1"/>
</dbReference>
<dbReference type="GO" id="GO:0004673">
    <property type="term" value="F:protein histidine kinase activity"/>
    <property type="evidence" value="ECO:0007669"/>
    <property type="project" value="UniProtKB-EC"/>
</dbReference>
<dbReference type="PANTHER" id="PTHR44936">
    <property type="entry name" value="SENSOR PROTEIN CREC"/>
    <property type="match status" value="1"/>
</dbReference>
<reference evidence="9" key="1">
    <citation type="submission" date="2020-12" db="EMBL/GenBank/DDBJ databases">
        <title>The genome sequence of Inhella sp. 1Y17.</title>
        <authorList>
            <person name="Liu Y."/>
        </authorList>
    </citation>
    <scope>NUCLEOTIDE SEQUENCE</scope>
    <source>
        <strain evidence="9">1Y17</strain>
    </source>
</reference>
<keyword evidence="4" id="KW-0808">Transferase</keyword>
<dbReference type="PROSITE" id="PS50109">
    <property type="entry name" value="HIS_KIN"/>
    <property type="match status" value="1"/>
</dbReference>
<dbReference type="InterPro" id="IPR050980">
    <property type="entry name" value="2C_sensor_his_kinase"/>
</dbReference>
<dbReference type="Pfam" id="PF02518">
    <property type="entry name" value="HATPase_c"/>
    <property type="match status" value="1"/>
</dbReference>